<gene>
    <name evidence="2" type="ORF">CFIO01_06712</name>
</gene>
<feature type="compositionally biased region" description="Acidic residues" evidence="1">
    <location>
        <begin position="8"/>
        <end position="46"/>
    </location>
</feature>
<comment type="caution">
    <text evidence="2">The sequence shown here is derived from an EMBL/GenBank/DDBJ whole genome shotgun (WGS) entry which is preliminary data.</text>
</comment>
<dbReference type="HOGENOM" id="CLU_721614_0_0_1"/>
<evidence type="ECO:0000256" key="1">
    <source>
        <dbReference type="SAM" id="MobiDB-lite"/>
    </source>
</evidence>
<accession>A0A010Q5G2</accession>
<dbReference type="AlphaFoldDB" id="A0A010Q5G2"/>
<keyword evidence="3" id="KW-1185">Reference proteome</keyword>
<evidence type="ECO:0000313" key="2">
    <source>
        <dbReference type="EMBL" id="EXF75102.1"/>
    </source>
</evidence>
<organism evidence="2 3">
    <name type="scientific">Colletotrichum fioriniae PJ7</name>
    <dbReference type="NCBI Taxonomy" id="1445577"/>
    <lineage>
        <taxon>Eukaryota</taxon>
        <taxon>Fungi</taxon>
        <taxon>Dikarya</taxon>
        <taxon>Ascomycota</taxon>
        <taxon>Pezizomycotina</taxon>
        <taxon>Sordariomycetes</taxon>
        <taxon>Hypocreomycetidae</taxon>
        <taxon>Glomerellales</taxon>
        <taxon>Glomerellaceae</taxon>
        <taxon>Colletotrichum</taxon>
        <taxon>Colletotrichum acutatum species complex</taxon>
    </lineage>
</organism>
<evidence type="ECO:0000313" key="3">
    <source>
        <dbReference type="Proteomes" id="UP000020467"/>
    </source>
</evidence>
<name>A0A010Q5G2_9PEZI</name>
<reference evidence="2 3" key="1">
    <citation type="submission" date="2014-02" db="EMBL/GenBank/DDBJ databases">
        <title>The genome sequence of Colletotrichum fioriniae PJ7.</title>
        <authorList>
            <person name="Baroncelli R."/>
            <person name="Thon M.R."/>
        </authorList>
    </citation>
    <scope>NUCLEOTIDE SEQUENCE [LARGE SCALE GENOMIC DNA]</scope>
    <source>
        <strain evidence="2 3">PJ7</strain>
    </source>
</reference>
<sequence>MHKGVESEGYEEDEEEEDYEEDEDEPDAEETDSEYGNEPYDLDDTESCLKEPPIRYWRGSSPPSDDYRPRPPPLRSTQPDPEGQKTILNGRPVELWYVGKPLDEAKEYRHSNPTFRADWLQEEVEARWSIHNTEVRVVQDDQAITAVRRELCSAPFPQFDTPTTYTGDEYHGNRWRLYSPEFLRTYFNPFMACSPHDYFVMSRESDRQDCTRYCNASIHLTCREVTIDLCPEEWPRTAKGFNKPFFASVSEVAFDNYANEECHLMIKPQARVAVALVTSELIKIPVQSSLINPPDHRDKWEARENFDGQVPAVFEFYGVLERKSDGEYDAVDCEAVTRLWRSRARRDREAFDGKDRKVDVETQVESIETSGVSRVVLWPDSPW</sequence>
<proteinExistence type="predicted"/>
<dbReference type="KEGG" id="cfj:CFIO01_06712"/>
<protein>
    <submittedName>
        <fullName evidence="2">Uncharacterized protein</fullName>
    </submittedName>
</protein>
<feature type="region of interest" description="Disordered" evidence="1">
    <location>
        <begin position="1"/>
        <end position="88"/>
    </location>
</feature>
<dbReference type="EMBL" id="JARH01000928">
    <property type="protein sequence ID" value="EXF75102.1"/>
    <property type="molecule type" value="Genomic_DNA"/>
</dbReference>
<dbReference type="Proteomes" id="UP000020467">
    <property type="component" value="Unassembled WGS sequence"/>
</dbReference>